<sequence length="68" mass="7707">MTLLVPNIKMLRAVTTLLLLHLLHRCMVLGLKSIIYVEFCRPQRLKLTKLKLGTIETLGSKGSRCDVD</sequence>
<accession>A0A0B6XYR7</accession>
<dbReference type="AlphaFoldDB" id="A0A0B6XYR7"/>
<feature type="non-terminal residue" evidence="1">
    <location>
        <position position="68"/>
    </location>
</feature>
<protein>
    <submittedName>
        <fullName evidence="1">Uncharacterized protein</fullName>
    </submittedName>
</protein>
<evidence type="ECO:0000313" key="1">
    <source>
        <dbReference type="EMBL" id="CEK48973.1"/>
    </source>
</evidence>
<proteinExistence type="predicted"/>
<dbReference type="EMBL" id="HACG01002108">
    <property type="protein sequence ID" value="CEK48973.1"/>
    <property type="molecule type" value="Transcribed_RNA"/>
</dbReference>
<name>A0A0B6XYR7_9EUPU</name>
<gene>
    <name evidence="1" type="primary">ORF5890</name>
</gene>
<reference evidence="1" key="1">
    <citation type="submission" date="2014-12" db="EMBL/GenBank/DDBJ databases">
        <title>Insight into the proteome of Arion vulgaris.</title>
        <authorList>
            <person name="Aradska J."/>
            <person name="Bulat T."/>
            <person name="Smidak R."/>
            <person name="Sarate P."/>
            <person name="Gangsoo J."/>
            <person name="Sialana F."/>
            <person name="Bilban M."/>
            <person name="Lubec G."/>
        </authorList>
    </citation>
    <scope>NUCLEOTIDE SEQUENCE</scope>
    <source>
        <tissue evidence="1">Skin</tissue>
    </source>
</reference>
<organism evidence="1">
    <name type="scientific">Arion vulgaris</name>
    <dbReference type="NCBI Taxonomy" id="1028688"/>
    <lineage>
        <taxon>Eukaryota</taxon>
        <taxon>Metazoa</taxon>
        <taxon>Spiralia</taxon>
        <taxon>Lophotrochozoa</taxon>
        <taxon>Mollusca</taxon>
        <taxon>Gastropoda</taxon>
        <taxon>Heterobranchia</taxon>
        <taxon>Euthyneura</taxon>
        <taxon>Panpulmonata</taxon>
        <taxon>Eupulmonata</taxon>
        <taxon>Stylommatophora</taxon>
        <taxon>Helicina</taxon>
        <taxon>Arionoidea</taxon>
        <taxon>Arionidae</taxon>
        <taxon>Arion</taxon>
    </lineage>
</organism>